<sequence length="130" mass="14612">MNCFSRKIVLIFAAVIWQSSLGTKSAQIKEQNLGQNGYRKYEDGLLIQWGHLTNSSAGSATIWFPISFHDASYQFVTTMETVSNEHTLYTALPYNKSASYVNVMRKFLLADNSITVGSSTRSFDWIAIGR</sequence>
<proteinExistence type="predicted"/>
<evidence type="ECO:0000259" key="1">
    <source>
        <dbReference type="Pfam" id="PF21882"/>
    </source>
</evidence>
<evidence type="ECO:0000313" key="3">
    <source>
        <dbReference type="Proteomes" id="UP000375690"/>
    </source>
</evidence>
<protein>
    <recommendedName>
        <fullName evidence="1">Putative tail fiber protein gp53-like C-terminal domain-containing protein</fullName>
    </recommendedName>
</protein>
<comment type="caution">
    <text evidence="2">The sequence shown here is derived from an EMBL/GenBank/DDBJ whole genome shotgun (WGS) entry which is preliminary data.</text>
</comment>
<feature type="domain" description="Putative tail fiber protein gp53-like C-terminal" evidence="1">
    <location>
        <begin position="40"/>
        <end position="130"/>
    </location>
</feature>
<gene>
    <name evidence="2" type="ORF">F3B53_00235</name>
</gene>
<reference evidence="2 3" key="1">
    <citation type="journal article" date="2019" name="Nat. Med.">
        <title>A library of human gut bacterial isolates paired with longitudinal multiomics data enables mechanistic microbiome research.</title>
        <authorList>
            <person name="Poyet M."/>
            <person name="Groussin M."/>
            <person name="Gibbons S.M."/>
            <person name="Avila-Pacheco J."/>
            <person name="Jiang X."/>
            <person name="Kearney S.M."/>
            <person name="Perrotta A.R."/>
            <person name="Berdy B."/>
            <person name="Zhao S."/>
            <person name="Lieberman T.D."/>
            <person name="Swanson P.K."/>
            <person name="Smith M."/>
            <person name="Roesemann S."/>
            <person name="Alexander J.E."/>
            <person name="Rich S.A."/>
            <person name="Livny J."/>
            <person name="Vlamakis H."/>
            <person name="Clish C."/>
            <person name="Bullock K."/>
            <person name="Deik A."/>
            <person name="Scott J."/>
            <person name="Pierce K.A."/>
            <person name="Xavier R.J."/>
            <person name="Alm E.J."/>
        </authorList>
    </citation>
    <scope>NUCLEOTIDE SEQUENCE [LARGE SCALE GENOMIC DNA]</scope>
    <source>
        <strain evidence="2 3">BIOML-A2</strain>
    </source>
</reference>
<dbReference type="AlphaFoldDB" id="A0A6A1XXC4"/>
<evidence type="ECO:0000313" key="2">
    <source>
        <dbReference type="EMBL" id="KAB1331230.1"/>
    </source>
</evidence>
<dbReference type="InterPro" id="IPR054075">
    <property type="entry name" value="Gp53-like_C"/>
</dbReference>
<dbReference type="Pfam" id="PF21882">
    <property type="entry name" value="Gp53-like_C"/>
    <property type="match status" value="1"/>
</dbReference>
<dbReference type="EMBL" id="VWFC01000001">
    <property type="protein sequence ID" value="KAB1331230.1"/>
    <property type="molecule type" value="Genomic_DNA"/>
</dbReference>
<accession>A0A6A1XXC4</accession>
<dbReference type="Proteomes" id="UP000375690">
    <property type="component" value="Unassembled WGS sequence"/>
</dbReference>
<dbReference type="RefSeq" id="WP_154399935.1">
    <property type="nucleotide sequence ID" value="NZ_JAQNWP010000001.1"/>
</dbReference>
<dbReference type="Gene3D" id="2.60.40.3940">
    <property type="match status" value="1"/>
</dbReference>
<name>A0A6A1XXC4_BACOV</name>
<organism evidence="2 3">
    <name type="scientific">Bacteroides ovatus</name>
    <dbReference type="NCBI Taxonomy" id="28116"/>
    <lineage>
        <taxon>Bacteria</taxon>
        <taxon>Pseudomonadati</taxon>
        <taxon>Bacteroidota</taxon>
        <taxon>Bacteroidia</taxon>
        <taxon>Bacteroidales</taxon>
        <taxon>Bacteroidaceae</taxon>
        <taxon>Bacteroides</taxon>
    </lineage>
</organism>